<evidence type="ECO:0000313" key="2">
    <source>
        <dbReference type="Proteomes" id="UP000271374"/>
    </source>
</evidence>
<dbReference type="Proteomes" id="UP000271374">
    <property type="component" value="Unassembled WGS sequence"/>
</dbReference>
<keyword evidence="2" id="KW-1185">Reference proteome</keyword>
<reference evidence="1 2" key="1">
    <citation type="submission" date="2018-12" db="EMBL/GenBank/DDBJ databases">
        <title>Bacillus yapensis draft genome sequence.</title>
        <authorList>
            <person name="Yu L."/>
            <person name="Xu X."/>
            <person name="Tang X."/>
        </authorList>
    </citation>
    <scope>NUCLEOTIDE SEQUENCE [LARGE SCALE GENOMIC DNA]</scope>
    <source>
        <strain evidence="1 2">XXST-01</strain>
    </source>
</reference>
<dbReference type="OrthoDB" id="2969575at2"/>
<organism evidence="1 2">
    <name type="scientific">Bacillus yapensis</name>
    <dbReference type="NCBI Taxonomy" id="2492960"/>
    <lineage>
        <taxon>Bacteria</taxon>
        <taxon>Bacillati</taxon>
        <taxon>Bacillota</taxon>
        <taxon>Bacilli</taxon>
        <taxon>Bacillales</taxon>
        <taxon>Bacillaceae</taxon>
        <taxon>Bacillus</taxon>
    </lineage>
</organism>
<gene>
    <name evidence="1" type="ORF">EKG37_05295</name>
</gene>
<proteinExistence type="predicted"/>
<name>A0A3S0KVG7_9BACI</name>
<accession>A0A3S0KVG7</accession>
<dbReference type="EMBL" id="RXNT01000003">
    <property type="protein sequence ID" value="RTR35294.1"/>
    <property type="molecule type" value="Genomic_DNA"/>
</dbReference>
<evidence type="ECO:0000313" key="1">
    <source>
        <dbReference type="EMBL" id="RTR35294.1"/>
    </source>
</evidence>
<sequence>MNIFQSIINHKVNTITGRDLIKYGNQFQISITKDQAETIASYLRGKNVNVFDEAERNKVIKEIAKVAGSDTAQQVNRLLLGLVK</sequence>
<dbReference type="InterPro" id="IPR020277">
    <property type="entry name" value="DUF2624"/>
</dbReference>
<dbReference type="Pfam" id="PF11116">
    <property type="entry name" value="DUF2624"/>
    <property type="match status" value="1"/>
</dbReference>
<dbReference type="AlphaFoldDB" id="A0A3S0KVG7"/>
<comment type="caution">
    <text evidence="1">The sequence shown here is derived from an EMBL/GenBank/DDBJ whole genome shotgun (WGS) entry which is preliminary data.</text>
</comment>
<protein>
    <submittedName>
        <fullName evidence="1">DUF2624 domain-containing protein</fullName>
    </submittedName>
</protein>